<dbReference type="InterPro" id="IPR036736">
    <property type="entry name" value="ACP-like_sf"/>
</dbReference>
<dbReference type="EMBL" id="JBHSPA010000094">
    <property type="protein sequence ID" value="MFC5833575.1"/>
    <property type="molecule type" value="Genomic_DNA"/>
</dbReference>
<proteinExistence type="predicted"/>
<dbReference type="Gene3D" id="1.10.1200.10">
    <property type="entry name" value="ACP-like"/>
    <property type="match status" value="1"/>
</dbReference>
<evidence type="ECO:0000313" key="3">
    <source>
        <dbReference type="Proteomes" id="UP001596058"/>
    </source>
</evidence>
<dbReference type="Proteomes" id="UP001596058">
    <property type="component" value="Unassembled WGS sequence"/>
</dbReference>
<dbReference type="PROSITE" id="PS50075">
    <property type="entry name" value="CARRIER"/>
    <property type="match status" value="1"/>
</dbReference>
<sequence>MDSTRIDSAELTESVIRSLAHLLSMTADTITADTRLFEDLSLDSTGVLELLMQLENDLDIEFDPETLEPADFTTVRALVHYTARQLES</sequence>
<dbReference type="InterPro" id="IPR009081">
    <property type="entry name" value="PP-bd_ACP"/>
</dbReference>
<keyword evidence="3" id="KW-1185">Reference proteome</keyword>
<comment type="caution">
    <text evidence="2">The sequence shown here is derived from an EMBL/GenBank/DDBJ whole genome shotgun (WGS) entry which is preliminary data.</text>
</comment>
<organism evidence="2 3">
    <name type="scientific">Nonomuraea insulae</name>
    <dbReference type="NCBI Taxonomy" id="1616787"/>
    <lineage>
        <taxon>Bacteria</taxon>
        <taxon>Bacillati</taxon>
        <taxon>Actinomycetota</taxon>
        <taxon>Actinomycetes</taxon>
        <taxon>Streptosporangiales</taxon>
        <taxon>Streptosporangiaceae</taxon>
        <taxon>Nonomuraea</taxon>
    </lineage>
</organism>
<dbReference type="RefSeq" id="WP_379523001.1">
    <property type="nucleotide sequence ID" value="NZ_JBHSPA010000094.1"/>
</dbReference>
<name>A0ABW1D958_9ACTN</name>
<gene>
    <name evidence="2" type="ORF">ACFPZ3_57860</name>
</gene>
<evidence type="ECO:0000313" key="2">
    <source>
        <dbReference type="EMBL" id="MFC5833575.1"/>
    </source>
</evidence>
<accession>A0ABW1D958</accession>
<dbReference type="SUPFAM" id="SSF47336">
    <property type="entry name" value="ACP-like"/>
    <property type="match status" value="1"/>
</dbReference>
<protein>
    <submittedName>
        <fullName evidence="2">Acyl carrier protein</fullName>
    </submittedName>
</protein>
<evidence type="ECO:0000259" key="1">
    <source>
        <dbReference type="PROSITE" id="PS50075"/>
    </source>
</evidence>
<feature type="domain" description="Carrier" evidence="1">
    <location>
        <begin position="9"/>
        <end position="86"/>
    </location>
</feature>
<dbReference type="Pfam" id="PF00550">
    <property type="entry name" value="PP-binding"/>
    <property type="match status" value="1"/>
</dbReference>
<reference evidence="3" key="1">
    <citation type="journal article" date="2019" name="Int. J. Syst. Evol. Microbiol.">
        <title>The Global Catalogue of Microorganisms (GCM) 10K type strain sequencing project: providing services to taxonomists for standard genome sequencing and annotation.</title>
        <authorList>
            <consortium name="The Broad Institute Genomics Platform"/>
            <consortium name="The Broad Institute Genome Sequencing Center for Infectious Disease"/>
            <person name="Wu L."/>
            <person name="Ma J."/>
        </authorList>
    </citation>
    <scope>NUCLEOTIDE SEQUENCE [LARGE SCALE GENOMIC DNA]</scope>
    <source>
        <strain evidence="3">CCUG 53903</strain>
    </source>
</reference>